<name>A0ACB7U4N3_DIOAL</name>
<keyword evidence="2" id="KW-1185">Reference proteome</keyword>
<dbReference type="Proteomes" id="UP000827976">
    <property type="component" value="Chromosome 19"/>
</dbReference>
<organism evidence="1 2">
    <name type="scientific">Dioscorea alata</name>
    <name type="common">Purple yam</name>
    <dbReference type="NCBI Taxonomy" id="55571"/>
    <lineage>
        <taxon>Eukaryota</taxon>
        <taxon>Viridiplantae</taxon>
        <taxon>Streptophyta</taxon>
        <taxon>Embryophyta</taxon>
        <taxon>Tracheophyta</taxon>
        <taxon>Spermatophyta</taxon>
        <taxon>Magnoliopsida</taxon>
        <taxon>Liliopsida</taxon>
        <taxon>Dioscoreales</taxon>
        <taxon>Dioscoreaceae</taxon>
        <taxon>Dioscorea</taxon>
    </lineage>
</organism>
<evidence type="ECO:0000313" key="1">
    <source>
        <dbReference type="EMBL" id="KAH7655276.1"/>
    </source>
</evidence>
<protein>
    <submittedName>
        <fullName evidence="1">mTERF domain-containing protein mitochondrial protein</fullName>
    </submittedName>
</protein>
<dbReference type="EMBL" id="CM037029">
    <property type="protein sequence ID" value="KAH7655276.1"/>
    <property type="molecule type" value="Genomic_DNA"/>
</dbReference>
<gene>
    <name evidence="1" type="ORF">IHE45_19G195200</name>
</gene>
<proteinExistence type="predicted"/>
<evidence type="ECO:0000313" key="2">
    <source>
        <dbReference type="Proteomes" id="UP000827976"/>
    </source>
</evidence>
<reference evidence="2" key="1">
    <citation type="journal article" date="2022" name="Nat. Commun.">
        <title>Chromosome evolution and the genetic basis of agronomically important traits in greater yam.</title>
        <authorList>
            <person name="Bredeson J.V."/>
            <person name="Lyons J.B."/>
            <person name="Oniyinde I.O."/>
            <person name="Okereke N.R."/>
            <person name="Kolade O."/>
            <person name="Nnabue I."/>
            <person name="Nwadili C.O."/>
            <person name="Hribova E."/>
            <person name="Parker M."/>
            <person name="Nwogha J."/>
            <person name="Shu S."/>
            <person name="Carlson J."/>
            <person name="Kariba R."/>
            <person name="Muthemba S."/>
            <person name="Knop K."/>
            <person name="Barton G.J."/>
            <person name="Sherwood A.V."/>
            <person name="Lopez-Montes A."/>
            <person name="Asiedu R."/>
            <person name="Jamnadass R."/>
            <person name="Muchugi A."/>
            <person name="Goodstein D."/>
            <person name="Egesi C.N."/>
            <person name="Featherston J."/>
            <person name="Asfaw A."/>
            <person name="Simpson G.G."/>
            <person name="Dolezel J."/>
            <person name="Hendre P.S."/>
            <person name="Van Deynze A."/>
            <person name="Kumar P.L."/>
            <person name="Obidiegwu J.E."/>
            <person name="Bhattacharjee R."/>
            <person name="Rokhsar D.S."/>
        </authorList>
    </citation>
    <scope>NUCLEOTIDE SEQUENCE [LARGE SCALE GENOMIC DNA]</scope>
    <source>
        <strain evidence="2">cv. TDa95/00328</strain>
    </source>
</reference>
<comment type="caution">
    <text evidence="1">The sequence shown here is derived from an EMBL/GenBank/DDBJ whole genome shotgun (WGS) entry which is preliminary data.</text>
</comment>
<sequence length="375" mass="42193">MLANRLLQRTPGLKAITVLLPGSGSLFSYSSTDVAVALAIDTSLEQSLARHAADVFRIWGCCTDAEVSQILARHPSISRIRLTSLQSKLQVLRRIGIIGPDLVKVINCRPRFLARRIGGPALDARLDFLRTLFRSDDDLLRALVRNPSLLSYDVEAAIKPCVQLYQAMGVGRYQLGRLLISRPTIILRSRLDDEKLDLLRRTGLPRDATMYKYALCLIAISRLDTLRSKIANLERFGFTINEVMGLFARTPNVLSLSVDKVQRNMTYVVGVMKLPPHVVLKEPAFLYSNLEKVLRPRYLLGLKLQEMDLRPQFHGPSLIRAIGMKEPRFLKQFITCHGKDVATPLLDFYSRVKSLLRLAETSRSSSSVMRKGIPL</sequence>
<accession>A0ACB7U4N3</accession>